<dbReference type="PANTHER" id="PTHR43229:SF2">
    <property type="entry name" value="NODULATION PROTEIN J"/>
    <property type="match status" value="1"/>
</dbReference>
<evidence type="ECO:0000313" key="7">
    <source>
        <dbReference type="EMBL" id="MFC5628913.1"/>
    </source>
</evidence>
<dbReference type="InterPro" id="IPR013525">
    <property type="entry name" value="ABC2_TM"/>
</dbReference>
<dbReference type="PIRSF" id="PIRSF006648">
    <property type="entry name" value="DrrB"/>
    <property type="match status" value="1"/>
</dbReference>
<evidence type="ECO:0000256" key="1">
    <source>
        <dbReference type="ARBA" id="ARBA00004141"/>
    </source>
</evidence>
<feature type="transmembrane region" description="Helical" evidence="5">
    <location>
        <begin position="144"/>
        <end position="165"/>
    </location>
</feature>
<comment type="caution">
    <text evidence="7">The sequence shown here is derived from an EMBL/GenBank/DDBJ whole genome shotgun (WGS) entry which is preliminary data.</text>
</comment>
<dbReference type="InterPro" id="IPR047817">
    <property type="entry name" value="ABC2_TM_bact-type"/>
</dbReference>
<reference evidence="8" key="1">
    <citation type="journal article" date="2019" name="Int. J. Syst. Evol. Microbiol.">
        <title>The Global Catalogue of Microorganisms (GCM) 10K type strain sequencing project: providing services to taxonomists for standard genome sequencing and annotation.</title>
        <authorList>
            <consortium name="The Broad Institute Genomics Platform"/>
            <consortium name="The Broad Institute Genome Sequencing Center for Infectious Disease"/>
            <person name="Wu L."/>
            <person name="Ma J."/>
        </authorList>
    </citation>
    <scope>NUCLEOTIDE SEQUENCE [LARGE SCALE GENOMIC DNA]</scope>
    <source>
        <strain evidence="8">CGMCC 1.15790</strain>
    </source>
</reference>
<dbReference type="PRINTS" id="PR00164">
    <property type="entry name" value="ABC2TRNSPORT"/>
</dbReference>
<dbReference type="Proteomes" id="UP001596143">
    <property type="component" value="Unassembled WGS sequence"/>
</dbReference>
<comment type="subcellular location">
    <subcellularLocation>
        <location evidence="5">Cell membrane</location>
        <topology evidence="5">Multi-pass membrane protein</topology>
    </subcellularLocation>
    <subcellularLocation>
        <location evidence="1">Membrane</location>
        <topology evidence="1">Multi-pass membrane protein</topology>
    </subcellularLocation>
</comment>
<organism evidence="7 8">
    <name type="scientific">Aliibacillus thermotolerans</name>
    <dbReference type="NCBI Taxonomy" id="1834418"/>
    <lineage>
        <taxon>Bacteria</taxon>
        <taxon>Bacillati</taxon>
        <taxon>Bacillota</taxon>
        <taxon>Bacilli</taxon>
        <taxon>Bacillales</taxon>
        <taxon>Bacillaceae</taxon>
        <taxon>Aliibacillus</taxon>
    </lineage>
</organism>
<proteinExistence type="inferred from homology"/>
<gene>
    <name evidence="7" type="ORF">ACFPTR_08510</name>
</gene>
<name>A0ABW0U7J5_9BACI</name>
<feature type="domain" description="ABC transmembrane type-2" evidence="6">
    <location>
        <begin position="20"/>
        <end position="272"/>
    </location>
</feature>
<dbReference type="InterPro" id="IPR051784">
    <property type="entry name" value="Nod_factor_ABC_transporter"/>
</dbReference>
<keyword evidence="8" id="KW-1185">Reference proteome</keyword>
<dbReference type="PROSITE" id="PS51012">
    <property type="entry name" value="ABC_TM2"/>
    <property type="match status" value="1"/>
</dbReference>
<evidence type="ECO:0000256" key="5">
    <source>
        <dbReference type="RuleBase" id="RU361157"/>
    </source>
</evidence>
<feature type="transmembrane region" description="Helical" evidence="5">
    <location>
        <begin position="20"/>
        <end position="40"/>
    </location>
</feature>
<evidence type="ECO:0000256" key="3">
    <source>
        <dbReference type="ARBA" id="ARBA00022989"/>
    </source>
</evidence>
<protein>
    <recommendedName>
        <fullName evidence="5">Transport permease protein</fullName>
    </recommendedName>
</protein>
<evidence type="ECO:0000259" key="6">
    <source>
        <dbReference type="PROSITE" id="PS51012"/>
    </source>
</evidence>
<keyword evidence="5" id="KW-0813">Transport</keyword>
<feature type="transmembrane region" description="Helical" evidence="5">
    <location>
        <begin position="105"/>
        <end position="132"/>
    </location>
</feature>
<keyword evidence="4 5" id="KW-0472">Membrane</keyword>
<sequence length="274" mass="30725">MEGMIAIWQRDVLKFFRDRARLFGSFVMPVLFLLIFGEGLSGTMESLVMSGVEGEENFQYVKFVFPGIVAMTILMTAVFSSLSIIQDKEFGYMKEIMVSPISRVYIALGKMLGASTVAFIQGVMMFLLIPFLGIRYDFINLIKVLPFMFLLACTLASVGLLIASLLKSTQGFQLIVQIIVMPMVFLSGALFPVSNMPGWMDIIVKLNPITYGVDIMKKVMIDVDSLSPLIREIMGLNLTIFQRPLSIMEEVLFMIIFTTVLILLATLSFRRANS</sequence>
<accession>A0ABW0U7J5</accession>
<keyword evidence="2 5" id="KW-0812">Transmembrane</keyword>
<feature type="transmembrane region" description="Helical" evidence="5">
    <location>
        <begin position="251"/>
        <end position="269"/>
    </location>
</feature>
<dbReference type="PANTHER" id="PTHR43229">
    <property type="entry name" value="NODULATION PROTEIN J"/>
    <property type="match status" value="1"/>
</dbReference>
<evidence type="ECO:0000256" key="2">
    <source>
        <dbReference type="ARBA" id="ARBA00022692"/>
    </source>
</evidence>
<dbReference type="InterPro" id="IPR000412">
    <property type="entry name" value="ABC_2_transport"/>
</dbReference>
<dbReference type="RefSeq" id="WP_270896569.1">
    <property type="nucleotide sequence ID" value="NZ_JBHSPF010000039.1"/>
</dbReference>
<keyword evidence="3 5" id="KW-1133">Transmembrane helix</keyword>
<comment type="similarity">
    <text evidence="5">Belongs to the ABC-2 integral membrane protein family.</text>
</comment>
<evidence type="ECO:0000256" key="4">
    <source>
        <dbReference type="ARBA" id="ARBA00023136"/>
    </source>
</evidence>
<feature type="transmembrane region" description="Helical" evidence="5">
    <location>
        <begin position="172"/>
        <end position="191"/>
    </location>
</feature>
<evidence type="ECO:0000313" key="8">
    <source>
        <dbReference type="Proteomes" id="UP001596143"/>
    </source>
</evidence>
<dbReference type="EMBL" id="JBHSPF010000039">
    <property type="protein sequence ID" value="MFC5628913.1"/>
    <property type="molecule type" value="Genomic_DNA"/>
</dbReference>
<dbReference type="Pfam" id="PF01061">
    <property type="entry name" value="ABC2_membrane"/>
    <property type="match status" value="1"/>
</dbReference>
<feature type="transmembrane region" description="Helical" evidence="5">
    <location>
        <begin position="60"/>
        <end position="85"/>
    </location>
</feature>
<keyword evidence="5" id="KW-1003">Cell membrane</keyword>